<comment type="caution">
    <text evidence="2">The sequence shown here is derived from an EMBL/GenBank/DDBJ whole genome shotgun (WGS) entry which is preliminary data.</text>
</comment>
<dbReference type="PANTHER" id="PTHR11926:SF1392">
    <property type="entry name" value="GLYCOSYLTRANSFERASE"/>
    <property type="match status" value="1"/>
</dbReference>
<comment type="similarity">
    <text evidence="1">Belongs to the UDP-glycosyltransferase family.</text>
</comment>
<dbReference type="GO" id="GO:0080043">
    <property type="term" value="F:quercetin 3-O-glucosyltransferase activity"/>
    <property type="evidence" value="ECO:0007669"/>
    <property type="project" value="TreeGrafter"/>
</dbReference>
<dbReference type="PANTHER" id="PTHR11926">
    <property type="entry name" value="GLUCOSYL/GLUCURONOSYL TRANSFERASES"/>
    <property type="match status" value="1"/>
</dbReference>
<evidence type="ECO:0000256" key="1">
    <source>
        <dbReference type="ARBA" id="ARBA00009995"/>
    </source>
</evidence>
<name>A0AAW2RPX7_9LAMI</name>
<dbReference type="GO" id="GO:0080044">
    <property type="term" value="F:quercetin 7-O-glucosyltransferase activity"/>
    <property type="evidence" value="ECO:0007669"/>
    <property type="project" value="TreeGrafter"/>
</dbReference>
<keyword evidence="2" id="KW-0808">Transferase</keyword>
<protein>
    <submittedName>
        <fullName evidence="2">7-deoxyloganetic acid glucosyl transferase</fullName>
    </submittedName>
</protein>
<reference evidence="2" key="1">
    <citation type="submission" date="2020-06" db="EMBL/GenBank/DDBJ databases">
        <authorList>
            <person name="Li T."/>
            <person name="Hu X."/>
            <person name="Zhang T."/>
            <person name="Song X."/>
            <person name="Zhang H."/>
            <person name="Dai N."/>
            <person name="Sheng W."/>
            <person name="Hou X."/>
            <person name="Wei L."/>
        </authorList>
    </citation>
    <scope>NUCLEOTIDE SEQUENCE</scope>
    <source>
        <strain evidence="2">KEN8</strain>
        <tissue evidence="2">Leaf</tissue>
    </source>
</reference>
<evidence type="ECO:0000313" key="2">
    <source>
        <dbReference type="EMBL" id="KAL0382124.1"/>
    </source>
</evidence>
<gene>
    <name evidence="2" type="ORF">Scaly_0499700</name>
</gene>
<dbReference type="AlphaFoldDB" id="A0AAW2RPX7"/>
<accession>A0AAW2RPX7</accession>
<organism evidence="2">
    <name type="scientific">Sesamum calycinum</name>
    <dbReference type="NCBI Taxonomy" id="2727403"/>
    <lineage>
        <taxon>Eukaryota</taxon>
        <taxon>Viridiplantae</taxon>
        <taxon>Streptophyta</taxon>
        <taxon>Embryophyta</taxon>
        <taxon>Tracheophyta</taxon>
        <taxon>Spermatophyta</taxon>
        <taxon>Magnoliopsida</taxon>
        <taxon>eudicotyledons</taxon>
        <taxon>Gunneridae</taxon>
        <taxon>Pentapetalae</taxon>
        <taxon>asterids</taxon>
        <taxon>lamiids</taxon>
        <taxon>Lamiales</taxon>
        <taxon>Pedaliaceae</taxon>
        <taxon>Sesamum</taxon>
    </lineage>
</organism>
<sequence length="90" mass="10635">MIVWPFYADQQVNSRLVGEVWRVGVDMKDICDRKTIEKAVRELMEVRREEFLKSSKEMARLARKSINEGGSSYVNLDCLIKDIKHMIRKF</sequence>
<dbReference type="EMBL" id="JACGWM010000003">
    <property type="protein sequence ID" value="KAL0382124.1"/>
    <property type="molecule type" value="Genomic_DNA"/>
</dbReference>
<reference evidence="2" key="2">
    <citation type="journal article" date="2024" name="Plant">
        <title>Genomic evolution and insights into agronomic trait innovations of Sesamum species.</title>
        <authorList>
            <person name="Miao H."/>
            <person name="Wang L."/>
            <person name="Qu L."/>
            <person name="Liu H."/>
            <person name="Sun Y."/>
            <person name="Le M."/>
            <person name="Wang Q."/>
            <person name="Wei S."/>
            <person name="Zheng Y."/>
            <person name="Lin W."/>
            <person name="Duan Y."/>
            <person name="Cao H."/>
            <person name="Xiong S."/>
            <person name="Wang X."/>
            <person name="Wei L."/>
            <person name="Li C."/>
            <person name="Ma Q."/>
            <person name="Ju M."/>
            <person name="Zhao R."/>
            <person name="Li G."/>
            <person name="Mu C."/>
            <person name="Tian Q."/>
            <person name="Mei H."/>
            <person name="Zhang T."/>
            <person name="Gao T."/>
            <person name="Zhang H."/>
        </authorList>
    </citation>
    <scope>NUCLEOTIDE SEQUENCE</scope>
    <source>
        <strain evidence="2">KEN8</strain>
    </source>
</reference>
<dbReference type="Gene3D" id="3.40.50.2000">
    <property type="entry name" value="Glycogen Phosphorylase B"/>
    <property type="match status" value="2"/>
</dbReference>
<proteinExistence type="inferred from homology"/>
<dbReference type="SUPFAM" id="SSF53756">
    <property type="entry name" value="UDP-Glycosyltransferase/glycogen phosphorylase"/>
    <property type="match status" value="1"/>
</dbReference>